<dbReference type="Proteomes" id="UP001151760">
    <property type="component" value="Unassembled WGS sequence"/>
</dbReference>
<name>A0ABQ5G3L7_9ASTR</name>
<protein>
    <submittedName>
        <fullName evidence="1">Uncharacterized protein</fullName>
    </submittedName>
</protein>
<evidence type="ECO:0000313" key="1">
    <source>
        <dbReference type="EMBL" id="GJT69720.1"/>
    </source>
</evidence>
<evidence type="ECO:0000313" key="2">
    <source>
        <dbReference type="Proteomes" id="UP001151760"/>
    </source>
</evidence>
<sequence length="105" mass="11876">MASTHDINTIPFGALVKQLILATKDRYRARQSQKQEERDCTPVQREGYHPGLKDFQSVLSSFTRYRETIQVNNLSEEIAAAYVSMDTKFQSDASDIKSCVNGNLC</sequence>
<reference evidence="1" key="1">
    <citation type="journal article" date="2022" name="Int. J. Mol. Sci.">
        <title>Draft Genome of Tanacetum Coccineum: Genomic Comparison of Closely Related Tanacetum-Family Plants.</title>
        <authorList>
            <person name="Yamashiro T."/>
            <person name="Shiraishi A."/>
            <person name="Nakayama K."/>
            <person name="Satake H."/>
        </authorList>
    </citation>
    <scope>NUCLEOTIDE SEQUENCE</scope>
</reference>
<comment type="caution">
    <text evidence="1">The sequence shown here is derived from an EMBL/GenBank/DDBJ whole genome shotgun (WGS) entry which is preliminary data.</text>
</comment>
<organism evidence="1 2">
    <name type="scientific">Tanacetum coccineum</name>
    <dbReference type="NCBI Taxonomy" id="301880"/>
    <lineage>
        <taxon>Eukaryota</taxon>
        <taxon>Viridiplantae</taxon>
        <taxon>Streptophyta</taxon>
        <taxon>Embryophyta</taxon>
        <taxon>Tracheophyta</taxon>
        <taxon>Spermatophyta</taxon>
        <taxon>Magnoliopsida</taxon>
        <taxon>eudicotyledons</taxon>
        <taxon>Gunneridae</taxon>
        <taxon>Pentapetalae</taxon>
        <taxon>asterids</taxon>
        <taxon>campanulids</taxon>
        <taxon>Asterales</taxon>
        <taxon>Asteraceae</taxon>
        <taxon>Asteroideae</taxon>
        <taxon>Anthemideae</taxon>
        <taxon>Anthemidinae</taxon>
        <taxon>Tanacetum</taxon>
    </lineage>
</organism>
<gene>
    <name evidence="1" type="ORF">Tco_1029006</name>
</gene>
<keyword evidence="2" id="KW-1185">Reference proteome</keyword>
<proteinExistence type="predicted"/>
<dbReference type="EMBL" id="BQNB010018014">
    <property type="protein sequence ID" value="GJT69720.1"/>
    <property type="molecule type" value="Genomic_DNA"/>
</dbReference>
<reference evidence="1" key="2">
    <citation type="submission" date="2022-01" db="EMBL/GenBank/DDBJ databases">
        <authorList>
            <person name="Yamashiro T."/>
            <person name="Shiraishi A."/>
            <person name="Satake H."/>
            <person name="Nakayama K."/>
        </authorList>
    </citation>
    <scope>NUCLEOTIDE SEQUENCE</scope>
</reference>
<accession>A0ABQ5G3L7</accession>